<reference evidence="1" key="2">
    <citation type="submission" date="2024-10" db="UniProtKB">
        <authorList>
            <consortium name="EnsemblProtists"/>
        </authorList>
    </citation>
    <scope>IDENTIFICATION</scope>
</reference>
<dbReference type="KEGG" id="ehx:EMIHUDRAFT_212318"/>
<dbReference type="AlphaFoldDB" id="A0A0D3IRC4"/>
<dbReference type="RefSeq" id="XP_005766238.1">
    <property type="nucleotide sequence ID" value="XM_005766181.1"/>
</dbReference>
<sequence>MPLREACLKHACASLKKDERYQRLAMHPFDWSVKRLLLLGQRDGGSVLHKLSPDLMAKLFAVVSKKVPTRRHRMAGLTLHAEGGLKRVGPGAPAA</sequence>
<keyword evidence="2" id="KW-1185">Reference proteome</keyword>
<dbReference type="HOGENOM" id="CLU_2377189_0_0_1"/>
<organism evidence="1 2">
    <name type="scientific">Emiliania huxleyi (strain CCMP1516)</name>
    <dbReference type="NCBI Taxonomy" id="280463"/>
    <lineage>
        <taxon>Eukaryota</taxon>
        <taxon>Haptista</taxon>
        <taxon>Haptophyta</taxon>
        <taxon>Prymnesiophyceae</taxon>
        <taxon>Isochrysidales</taxon>
        <taxon>Noelaerhabdaceae</taxon>
        <taxon>Emiliania</taxon>
    </lineage>
</organism>
<name>A0A0D3IRC4_EMIH1</name>
<proteinExistence type="predicted"/>
<dbReference type="PaxDb" id="2903-EOD13809"/>
<dbReference type="Proteomes" id="UP000013827">
    <property type="component" value="Unassembled WGS sequence"/>
</dbReference>
<protein>
    <submittedName>
        <fullName evidence="1">Uncharacterized protein</fullName>
    </submittedName>
</protein>
<dbReference type="EnsemblProtists" id="EOD13809">
    <property type="protein sequence ID" value="EOD13809"/>
    <property type="gene ID" value="EMIHUDRAFT_212318"/>
</dbReference>
<reference evidence="2" key="1">
    <citation type="journal article" date="2013" name="Nature">
        <title>Pan genome of the phytoplankton Emiliania underpins its global distribution.</title>
        <authorList>
            <person name="Read B.A."/>
            <person name="Kegel J."/>
            <person name="Klute M.J."/>
            <person name="Kuo A."/>
            <person name="Lefebvre S.C."/>
            <person name="Maumus F."/>
            <person name="Mayer C."/>
            <person name="Miller J."/>
            <person name="Monier A."/>
            <person name="Salamov A."/>
            <person name="Young J."/>
            <person name="Aguilar M."/>
            <person name="Claverie J.M."/>
            <person name="Frickenhaus S."/>
            <person name="Gonzalez K."/>
            <person name="Herman E.K."/>
            <person name="Lin Y.C."/>
            <person name="Napier J."/>
            <person name="Ogata H."/>
            <person name="Sarno A.F."/>
            <person name="Shmutz J."/>
            <person name="Schroeder D."/>
            <person name="de Vargas C."/>
            <person name="Verret F."/>
            <person name="von Dassow P."/>
            <person name="Valentin K."/>
            <person name="Van de Peer Y."/>
            <person name="Wheeler G."/>
            <person name="Dacks J.B."/>
            <person name="Delwiche C.F."/>
            <person name="Dyhrman S.T."/>
            <person name="Glockner G."/>
            <person name="John U."/>
            <person name="Richards T."/>
            <person name="Worden A.Z."/>
            <person name="Zhang X."/>
            <person name="Grigoriev I.V."/>
            <person name="Allen A.E."/>
            <person name="Bidle K."/>
            <person name="Borodovsky M."/>
            <person name="Bowler C."/>
            <person name="Brownlee C."/>
            <person name="Cock J.M."/>
            <person name="Elias M."/>
            <person name="Gladyshev V.N."/>
            <person name="Groth M."/>
            <person name="Guda C."/>
            <person name="Hadaegh A."/>
            <person name="Iglesias-Rodriguez M.D."/>
            <person name="Jenkins J."/>
            <person name="Jones B.M."/>
            <person name="Lawson T."/>
            <person name="Leese F."/>
            <person name="Lindquist E."/>
            <person name="Lobanov A."/>
            <person name="Lomsadze A."/>
            <person name="Malik S.B."/>
            <person name="Marsh M.E."/>
            <person name="Mackinder L."/>
            <person name="Mock T."/>
            <person name="Mueller-Roeber B."/>
            <person name="Pagarete A."/>
            <person name="Parker M."/>
            <person name="Probert I."/>
            <person name="Quesneville H."/>
            <person name="Raines C."/>
            <person name="Rensing S.A."/>
            <person name="Riano-Pachon D.M."/>
            <person name="Richier S."/>
            <person name="Rokitta S."/>
            <person name="Shiraiwa Y."/>
            <person name="Soanes D.M."/>
            <person name="van der Giezen M."/>
            <person name="Wahlund T.M."/>
            <person name="Williams B."/>
            <person name="Wilson W."/>
            <person name="Wolfe G."/>
            <person name="Wurch L.L."/>
        </authorList>
    </citation>
    <scope>NUCLEOTIDE SEQUENCE</scope>
</reference>
<accession>A0A0D3IRC4</accession>
<evidence type="ECO:0000313" key="1">
    <source>
        <dbReference type="EnsemblProtists" id="EOD13809"/>
    </source>
</evidence>
<evidence type="ECO:0000313" key="2">
    <source>
        <dbReference type="Proteomes" id="UP000013827"/>
    </source>
</evidence>
<dbReference type="GeneID" id="17259956"/>